<protein>
    <submittedName>
        <fullName evidence="1">Uncharacterized protein</fullName>
    </submittedName>
</protein>
<organism evidence="1 2">
    <name type="scientific">Mycoplasmoides fastidiosum</name>
    <dbReference type="NCBI Taxonomy" id="92758"/>
    <lineage>
        <taxon>Bacteria</taxon>
        <taxon>Bacillati</taxon>
        <taxon>Mycoplasmatota</taxon>
        <taxon>Mycoplasmoidales</taxon>
        <taxon>Mycoplasmoidaceae</taxon>
        <taxon>Mycoplasmoides</taxon>
    </lineage>
</organism>
<evidence type="ECO:0000313" key="1">
    <source>
        <dbReference type="EMBL" id="MDQ0514362.1"/>
    </source>
</evidence>
<keyword evidence="2" id="KW-1185">Reference proteome</keyword>
<sequence>MLALLNQDKQLRRGGVITSTNSVNNTDLSAFLGRDLADIENIIIEDSTKVISFQGDLPKTGIRVVATTVSLTKNNQIITANAYDYVNLKYVQYNKQTKEITDVKFAPPPGLFSTDQAENHWPSLTETDNALTKFFPTRAIRTAVASILHKGADDTFTKDEWFAAFDQPSITLDLSNRALSSIAEIFNPNLRWGLGIYDLLTTANASAEITADSNYEIRYQGLSTINVEDNIITHFPNPNYKNFPALKNIRASRNVIQAIGDFNTFSNNHYSTEYQTDNELQNSSTTAKPNQNYYQYLVSLWTEAETKDLAPVKAIKKWITETLPSINYANVRSFLTSATKTGPKTVSDYTSFLDAVSADPFYFRAKDGGKYINAIAASPTNNNGLSATSGSTNVPYDATSNITTDANGTLMNTNSSTSYKLDKGINFGGVRLDLSKDIYRIDFSNNQIERIQLSKNMFTNVDFGNNRLRYITPIAAKPLSWFQGLIFFIGTHNSAFYGVVNPGQWSKYYNQTDERQPLGWTAQDFGIFDGFKTGNYNYTLPTFAFYGNQLLDFWPQQDTNSSWYTWPKLTIPNNHRIGGTGTNVNSNVNGYPVSPWNQQIGGTTEFYPWFYRVWIGTRTNQYMFSTYLGNFDGNFIHDITSSAVQRASDNNLYSIFFNQLNDNKILTFSQSYNKTINYNVTLAQNNNNQKFILPGFESTEVKLIGTTASTITSSSYNRGVSPDPDRKQFDDAILKATSDAYKSYNSQVPYILTRTLPQNHSVWHSWGKQDGRNGGTKKLRLL</sequence>
<accession>A0ABU0M084</accession>
<dbReference type="Proteomes" id="UP001240643">
    <property type="component" value="Unassembled WGS sequence"/>
</dbReference>
<reference evidence="1" key="1">
    <citation type="submission" date="2023-07" db="EMBL/GenBank/DDBJ databases">
        <title>Genomic Encyclopedia of Type Strains, Phase IV (KMG-IV): sequencing the most valuable type-strain genomes for metagenomic binning, comparative biology and taxonomic classification.</title>
        <authorList>
            <person name="Goeker M."/>
        </authorList>
    </citation>
    <scope>NUCLEOTIDE SEQUENCE [LARGE SCALE GENOMIC DNA]</scope>
    <source>
        <strain evidence="1">DSM 21204</strain>
    </source>
</reference>
<evidence type="ECO:0000313" key="2">
    <source>
        <dbReference type="Proteomes" id="UP001240643"/>
    </source>
</evidence>
<gene>
    <name evidence="1" type="ORF">J2Z62_000800</name>
</gene>
<name>A0ABU0M084_9BACT</name>
<comment type="caution">
    <text evidence="1">The sequence shown here is derived from an EMBL/GenBank/DDBJ whole genome shotgun (WGS) entry which is preliminary data.</text>
</comment>
<dbReference type="RefSeq" id="WP_256547763.1">
    <property type="nucleotide sequence ID" value="NZ_CP101809.1"/>
</dbReference>
<proteinExistence type="predicted"/>
<dbReference type="EMBL" id="JAUSWO010000001">
    <property type="protein sequence ID" value="MDQ0514362.1"/>
    <property type="molecule type" value="Genomic_DNA"/>
</dbReference>